<evidence type="ECO:0000256" key="1">
    <source>
        <dbReference type="SAM" id="MobiDB-lite"/>
    </source>
</evidence>
<dbReference type="EMBL" id="JANPWB010000011">
    <property type="protein sequence ID" value="KAJ1128295.1"/>
    <property type="molecule type" value="Genomic_DNA"/>
</dbReference>
<organism evidence="2 3">
    <name type="scientific">Pleurodeles waltl</name>
    <name type="common">Iberian ribbed newt</name>
    <dbReference type="NCBI Taxonomy" id="8319"/>
    <lineage>
        <taxon>Eukaryota</taxon>
        <taxon>Metazoa</taxon>
        <taxon>Chordata</taxon>
        <taxon>Craniata</taxon>
        <taxon>Vertebrata</taxon>
        <taxon>Euteleostomi</taxon>
        <taxon>Amphibia</taxon>
        <taxon>Batrachia</taxon>
        <taxon>Caudata</taxon>
        <taxon>Salamandroidea</taxon>
        <taxon>Salamandridae</taxon>
        <taxon>Pleurodelinae</taxon>
        <taxon>Pleurodeles</taxon>
    </lineage>
</organism>
<evidence type="ECO:0000313" key="3">
    <source>
        <dbReference type="Proteomes" id="UP001066276"/>
    </source>
</evidence>
<proteinExistence type="predicted"/>
<evidence type="ECO:0000313" key="2">
    <source>
        <dbReference type="EMBL" id="KAJ1128295.1"/>
    </source>
</evidence>
<feature type="region of interest" description="Disordered" evidence="1">
    <location>
        <begin position="1"/>
        <end position="27"/>
    </location>
</feature>
<feature type="compositionally biased region" description="Low complexity" evidence="1">
    <location>
        <begin position="1"/>
        <end position="15"/>
    </location>
</feature>
<accession>A0AAV7PJH8</accession>
<keyword evidence="3" id="KW-1185">Reference proteome</keyword>
<protein>
    <submittedName>
        <fullName evidence="2">Uncharacterized protein</fullName>
    </submittedName>
</protein>
<gene>
    <name evidence="2" type="ORF">NDU88_006674</name>
</gene>
<reference evidence="2" key="1">
    <citation type="journal article" date="2022" name="bioRxiv">
        <title>Sequencing and chromosome-scale assembly of the giantPleurodeles waltlgenome.</title>
        <authorList>
            <person name="Brown T."/>
            <person name="Elewa A."/>
            <person name="Iarovenko S."/>
            <person name="Subramanian E."/>
            <person name="Araus A.J."/>
            <person name="Petzold A."/>
            <person name="Susuki M."/>
            <person name="Suzuki K.-i.T."/>
            <person name="Hayashi T."/>
            <person name="Toyoda A."/>
            <person name="Oliveira C."/>
            <person name="Osipova E."/>
            <person name="Leigh N.D."/>
            <person name="Simon A."/>
            <person name="Yun M.H."/>
        </authorList>
    </citation>
    <scope>NUCLEOTIDE SEQUENCE</scope>
    <source>
        <strain evidence="2">20211129_DDA</strain>
        <tissue evidence="2">Liver</tissue>
    </source>
</reference>
<sequence>MIYAAHSAASAPTTAQHLNRPHPRPLAARSLHEGKPCLPPQMCCCLIAHAAAQYHAVPRPQPLAVSPPHQGRPPSPSRAFRTPVTLADPVAATTLEPNTSTQSAPRGWRLMTPRPICNEDGRDVRGRRGGEAEARTKRGVAAGRLLVGLISCGKNKRY</sequence>
<dbReference type="AlphaFoldDB" id="A0AAV7PJH8"/>
<feature type="region of interest" description="Disordered" evidence="1">
    <location>
        <begin position="61"/>
        <end position="80"/>
    </location>
</feature>
<name>A0AAV7PJH8_PLEWA</name>
<dbReference type="Proteomes" id="UP001066276">
    <property type="component" value="Chromosome 7"/>
</dbReference>
<comment type="caution">
    <text evidence="2">The sequence shown here is derived from an EMBL/GenBank/DDBJ whole genome shotgun (WGS) entry which is preliminary data.</text>
</comment>